<sequence length="153" mass="17647">MKSKKKIKREFSAGGIVFRSEPEGILWLVIKPTSDGKWRLPKGKIEKAESSASAAEREVKEEAGVEAEVLGKIGDEKFFFVWDKQKILKTVVFYLMKYSQEASQGFNFETEAIDWLEFEEAKKRLAFEKEIGLLEKAEKIREEAEKIQQIKLV</sequence>
<feature type="domain" description="Nudix hydrolase" evidence="3">
    <location>
        <begin position="8"/>
        <end position="138"/>
    </location>
</feature>
<dbReference type="SUPFAM" id="SSF55811">
    <property type="entry name" value="Nudix"/>
    <property type="match status" value="1"/>
</dbReference>
<dbReference type="Proteomes" id="UP000229559">
    <property type="component" value="Unassembled WGS sequence"/>
</dbReference>
<dbReference type="PANTHER" id="PTHR21340">
    <property type="entry name" value="DIADENOSINE 5,5-P1,P4-TETRAPHOSPHATE PYROPHOSPHOHYDROLASE MUTT"/>
    <property type="match status" value="1"/>
</dbReference>
<keyword evidence="1 2" id="KW-0378">Hydrolase</keyword>
<evidence type="ECO:0000313" key="5">
    <source>
        <dbReference type="Proteomes" id="UP000229559"/>
    </source>
</evidence>
<proteinExistence type="inferred from homology"/>
<dbReference type="CDD" id="cd03673">
    <property type="entry name" value="NUDIX_Ap6A_hydrolase"/>
    <property type="match status" value="1"/>
</dbReference>
<dbReference type="InterPro" id="IPR000086">
    <property type="entry name" value="NUDIX_hydrolase_dom"/>
</dbReference>
<dbReference type="InterPro" id="IPR020476">
    <property type="entry name" value="Nudix_hydrolase"/>
</dbReference>
<gene>
    <name evidence="4" type="ORF">COT04_01925</name>
</gene>
<dbReference type="Pfam" id="PF00293">
    <property type="entry name" value="NUDIX"/>
    <property type="match status" value="1"/>
</dbReference>
<dbReference type="InterPro" id="IPR051325">
    <property type="entry name" value="Nudix_hydrolase_domain"/>
</dbReference>
<dbReference type="AlphaFoldDB" id="A0A2M6YPN6"/>
<dbReference type="InterPro" id="IPR015797">
    <property type="entry name" value="NUDIX_hydrolase-like_dom_sf"/>
</dbReference>
<protein>
    <recommendedName>
        <fullName evidence="3">Nudix hydrolase domain-containing protein</fullName>
    </recommendedName>
</protein>
<accession>A0A2M6YPN6</accession>
<reference evidence="5" key="1">
    <citation type="submission" date="2017-09" db="EMBL/GenBank/DDBJ databases">
        <title>Depth-based differentiation of microbial function through sediment-hosted aquifers and enrichment of novel symbionts in the deep terrestrial subsurface.</title>
        <authorList>
            <person name="Probst A.J."/>
            <person name="Ladd B."/>
            <person name="Jarett J.K."/>
            <person name="Geller-Mcgrath D.E."/>
            <person name="Sieber C.M.K."/>
            <person name="Emerson J.B."/>
            <person name="Anantharaman K."/>
            <person name="Thomas B.C."/>
            <person name="Malmstrom R."/>
            <person name="Stieglmeier M."/>
            <person name="Klingl A."/>
            <person name="Woyke T."/>
            <person name="Ryan C.M."/>
            <person name="Banfield J.F."/>
        </authorList>
    </citation>
    <scope>NUCLEOTIDE SEQUENCE [LARGE SCALE GENOMIC DNA]</scope>
</reference>
<organism evidence="4 5">
    <name type="scientific">Candidatus Shapirobacteria bacterium CG07_land_8_20_14_0_80_39_12</name>
    <dbReference type="NCBI Taxonomy" id="1974480"/>
    <lineage>
        <taxon>Bacteria</taxon>
        <taxon>Candidatus Shapironibacteriota</taxon>
    </lineage>
</organism>
<dbReference type="EMBL" id="PEXA01000052">
    <property type="protein sequence ID" value="PIU33101.1"/>
    <property type="molecule type" value="Genomic_DNA"/>
</dbReference>
<comment type="caution">
    <text evidence="4">The sequence shown here is derived from an EMBL/GenBank/DDBJ whole genome shotgun (WGS) entry which is preliminary data.</text>
</comment>
<dbReference type="GO" id="GO:0006754">
    <property type="term" value="P:ATP biosynthetic process"/>
    <property type="evidence" value="ECO:0007669"/>
    <property type="project" value="TreeGrafter"/>
</dbReference>
<dbReference type="GO" id="GO:0004081">
    <property type="term" value="F:bis(5'-nucleosyl)-tetraphosphatase (asymmetrical) activity"/>
    <property type="evidence" value="ECO:0007669"/>
    <property type="project" value="TreeGrafter"/>
</dbReference>
<evidence type="ECO:0000256" key="2">
    <source>
        <dbReference type="RuleBase" id="RU003476"/>
    </source>
</evidence>
<name>A0A2M6YPN6_9BACT</name>
<evidence type="ECO:0000313" key="4">
    <source>
        <dbReference type="EMBL" id="PIU33101.1"/>
    </source>
</evidence>
<dbReference type="PROSITE" id="PS51462">
    <property type="entry name" value="NUDIX"/>
    <property type="match status" value="1"/>
</dbReference>
<dbReference type="PRINTS" id="PR00502">
    <property type="entry name" value="NUDIXFAMILY"/>
</dbReference>
<evidence type="ECO:0000259" key="3">
    <source>
        <dbReference type="PROSITE" id="PS51462"/>
    </source>
</evidence>
<dbReference type="InterPro" id="IPR020084">
    <property type="entry name" value="NUDIX_hydrolase_CS"/>
</dbReference>
<dbReference type="GO" id="GO:0006167">
    <property type="term" value="P:AMP biosynthetic process"/>
    <property type="evidence" value="ECO:0007669"/>
    <property type="project" value="TreeGrafter"/>
</dbReference>
<dbReference type="Gene3D" id="3.90.79.10">
    <property type="entry name" value="Nucleoside Triphosphate Pyrophosphohydrolase"/>
    <property type="match status" value="1"/>
</dbReference>
<dbReference type="PROSITE" id="PS00893">
    <property type="entry name" value="NUDIX_BOX"/>
    <property type="match status" value="1"/>
</dbReference>
<dbReference type="PANTHER" id="PTHR21340:SF0">
    <property type="entry name" value="BIS(5'-NUCLEOSYL)-TETRAPHOSPHATASE [ASYMMETRICAL]"/>
    <property type="match status" value="1"/>
</dbReference>
<evidence type="ECO:0000256" key="1">
    <source>
        <dbReference type="ARBA" id="ARBA00022801"/>
    </source>
</evidence>
<comment type="similarity">
    <text evidence="2">Belongs to the Nudix hydrolase family.</text>
</comment>